<dbReference type="InterPro" id="IPR038330">
    <property type="entry name" value="TspO/MBR-related_sf"/>
</dbReference>
<keyword evidence="4" id="KW-1185">Reference proteome</keyword>
<feature type="compositionally biased region" description="Basic and acidic residues" evidence="1">
    <location>
        <begin position="1"/>
        <end position="12"/>
    </location>
</feature>
<feature type="transmembrane region" description="Helical" evidence="2">
    <location>
        <begin position="36"/>
        <end position="56"/>
    </location>
</feature>
<feature type="transmembrane region" description="Helical" evidence="2">
    <location>
        <begin position="206"/>
        <end position="225"/>
    </location>
</feature>
<dbReference type="PANTHER" id="PTHR33802">
    <property type="entry name" value="SI:CH211-161H7.5-RELATED"/>
    <property type="match status" value="1"/>
</dbReference>
<feature type="transmembrane region" description="Helical" evidence="2">
    <location>
        <begin position="137"/>
        <end position="158"/>
    </location>
</feature>
<protein>
    <submittedName>
        <fullName evidence="3">Tryptophan-rich sensory protein</fullName>
    </submittedName>
</protein>
<dbReference type="AlphaFoldDB" id="A0A6H0SPL9"/>
<evidence type="ECO:0000313" key="3">
    <source>
        <dbReference type="EMBL" id="QIV88285.1"/>
    </source>
</evidence>
<name>A0A6H0SPL9_9MICC</name>
<reference evidence="3 4" key="1">
    <citation type="submission" date="2018-09" db="EMBL/GenBank/DDBJ databases">
        <title>Glutamicibacter mishrai S5-52T (LMG 29155T = KCTC 39846T).</title>
        <authorList>
            <person name="Das S.K."/>
        </authorList>
    </citation>
    <scope>NUCLEOTIDE SEQUENCE [LARGE SCALE GENOMIC DNA]</scope>
    <source>
        <strain evidence="3 4">S5-52</strain>
    </source>
</reference>
<gene>
    <name evidence="3" type="ORF">D3791_14935</name>
</gene>
<keyword evidence="2" id="KW-0812">Transmembrane</keyword>
<feature type="transmembrane region" description="Helical" evidence="2">
    <location>
        <begin position="258"/>
        <end position="279"/>
    </location>
</feature>
<dbReference type="Proteomes" id="UP000502331">
    <property type="component" value="Chromosome"/>
</dbReference>
<sequence>MEIFEKPVEDPVNRSPDPALSPGAQRIGDPLWTTPLLTALSLLIAIAVSFIGSGAFGGTPVQQVAGGYLSADATLLAPAGPAFSIWSVVYTGLAVYGIYQLTAPGRRSGWGAKLRVPAMISALLNAAWISVVQLGWLGFSVIVIFALVAVLAWMIRLMSSGTPGSRTEYWVIWLTFGLYLGWVCVASIANVAAWLLSLGVGEGARWAPATAVALVVVAALMAMAISYYAGNAFAALAISWGLAWIGVSRLAGSNPSEIVGYASLGCALAALLGSLLIAWRRRTAAGAGAGGRIS</sequence>
<evidence type="ECO:0000256" key="2">
    <source>
        <dbReference type="SAM" id="Phobius"/>
    </source>
</evidence>
<feature type="transmembrane region" description="Helical" evidence="2">
    <location>
        <begin position="76"/>
        <end position="102"/>
    </location>
</feature>
<organism evidence="3 4">
    <name type="scientific">Glutamicibacter mishrai</name>
    <dbReference type="NCBI Taxonomy" id="1775880"/>
    <lineage>
        <taxon>Bacteria</taxon>
        <taxon>Bacillati</taxon>
        <taxon>Actinomycetota</taxon>
        <taxon>Actinomycetes</taxon>
        <taxon>Micrococcales</taxon>
        <taxon>Micrococcaceae</taxon>
        <taxon>Glutamicibacter</taxon>
    </lineage>
</organism>
<accession>A0A6H0SPL9</accession>
<keyword evidence="2" id="KW-0472">Membrane</keyword>
<proteinExistence type="predicted"/>
<keyword evidence="2" id="KW-1133">Transmembrane helix</keyword>
<evidence type="ECO:0000313" key="4">
    <source>
        <dbReference type="Proteomes" id="UP000502331"/>
    </source>
</evidence>
<feature type="transmembrane region" description="Helical" evidence="2">
    <location>
        <begin position="170"/>
        <end position="194"/>
    </location>
</feature>
<feature type="region of interest" description="Disordered" evidence="1">
    <location>
        <begin position="1"/>
        <end position="26"/>
    </location>
</feature>
<dbReference type="EMBL" id="CP032549">
    <property type="protein sequence ID" value="QIV88285.1"/>
    <property type="molecule type" value="Genomic_DNA"/>
</dbReference>
<feature type="transmembrane region" description="Helical" evidence="2">
    <location>
        <begin position="114"/>
        <end position="131"/>
    </location>
</feature>
<dbReference type="Gene3D" id="1.20.1260.100">
    <property type="entry name" value="TspO/MBR protein"/>
    <property type="match status" value="1"/>
</dbReference>
<dbReference type="PANTHER" id="PTHR33802:SF1">
    <property type="entry name" value="XK-RELATED PROTEIN"/>
    <property type="match status" value="1"/>
</dbReference>
<evidence type="ECO:0000256" key="1">
    <source>
        <dbReference type="SAM" id="MobiDB-lite"/>
    </source>
</evidence>
<feature type="transmembrane region" description="Helical" evidence="2">
    <location>
        <begin position="232"/>
        <end position="252"/>
    </location>
</feature>